<feature type="compositionally biased region" description="Polar residues" evidence="5">
    <location>
        <begin position="661"/>
        <end position="673"/>
    </location>
</feature>
<dbReference type="InterPro" id="IPR013087">
    <property type="entry name" value="Znf_C2H2_type"/>
</dbReference>
<dbReference type="GO" id="GO:0000978">
    <property type="term" value="F:RNA polymerase II cis-regulatory region sequence-specific DNA binding"/>
    <property type="evidence" value="ECO:0007669"/>
    <property type="project" value="TreeGrafter"/>
</dbReference>
<feature type="compositionally biased region" description="Low complexity" evidence="5">
    <location>
        <begin position="805"/>
        <end position="861"/>
    </location>
</feature>
<feature type="domain" description="C2H2-type" evidence="6">
    <location>
        <begin position="92"/>
        <end position="119"/>
    </location>
</feature>
<feature type="compositionally biased region" description="Low complexity" evidence="5">
    <location>
        <begin position="909"/>
        <end position="930"/>
    </location>
</feature>
<comment type="caution">
    <text evidence="7">The sequence shown here is derived from an EMBL/GenBank/DDBJ whole genome shotgun (WGS) entry which is preliminary data.</text>
</comment>
<evidence type="ECO:0000256" key="4">
    <source>
        <dbReference type="PROSITE-ProRule" id="PRU00042"/>
    </source>
</evidence>
<feature type="compositionally biased region" description="Basic and acidic residues" evidence="5">
    <location>
        <begin position="1"/>
        <end position="17"/>
    </location>
</feature>
<accession>A0A409WWZ1</accession>
<protein>
    <recommendedName>
        <fullName evidence="6">C2H2-type domain-containing protein</fullName>
    </recommendedName>
</protein>
<feature type="compositionally biased region" description="Basic and acidic residues" evidence="5">
    <location>
        <begin position="895"/>
        <end position="908"/>
    </location>
</feature>
<feature type="domain" description="C2H2-type" evidence="6">
    <location>
        <begin position="61"/>
        <end position="91"/>
    </location>
</feature>
<sequence>MDHDQPSPDQFPPDHHTQSQSPTHTDDPQMAAMVANGSASNMPGPLGGINKRYRPAPAKTFQCRGYGECRMVFSRSEHLARHIRKHTGERPFSCHCSKQFSRLDNLRQHAQTVHADKQDQNERMMRDLTSLHATMAAQNKVGAGRGARRAPPVSTLLHLHNSANGGENGHGVSPTHHQQHEDATMMIKQEDMGPLPMHQRPGTSTGYEGDMLYSSWQEERRAASNNNNNNHSNNNHSFRDPGQSFLAPSASSTSSASSTAAAAAAAQSHSFRGYSSGSNSNSTNNRPGSSSSGSRPPTASSLAPHPLDAHGHGHAHPRSLPPLAAVVSAALPAASPASASASSASSSHLHALAHHQPLSAHQYPHAGGQPVFSFPGTLELRRPSTATRPGTAPAAFFAPGARPFSASGLGGHGHRPELSLLHSGFGRPGSGLQHAQHQPAFAGRGGEGAGEPTSPAGGHDASPFFFHPPGLDGPASSSSSSTTAAASSSHTTAGPAATSPSALNPRKRAYGGPDGPFELDDAASTSVRGGGEPALGHNHNHAAVLAGLGHAPAGASAGDGGGGYDYGSESRPASRRLSVMELCNDDDAAAALDARPTSSRGQGQGEYVSPGSGAFLLSAAGYGYGYGSSSGSYGRDQGSYGYGSGRPTSSRAGTGAGALSRPNTSSGLVSSTVGLHIFDSPDGPGHGGNGHGGRSASPPPFAGVHTHLQRELGYGQQQHGQQYGYGQGNGYGQQHGQHGAAPQVFGRAPPAAGGAAGAGDAAGAPAAAPHPAGASAAAGNGGGVYAASATAADGGLSTAAGYAARDGAAPPAAGPGADVLSPPAGSASAAFSTSSASPLSYAHSAASPHSAASTASSTPSASPTPTPRGAPAPLRAQFRGQLARSPAFSSDGDGDGGRGGDRDRDRTPSESPSPSPVAARARASAASAFV</sequence>
<feature type="region of interest" description="Disordered" evidence="5">
    <location>
        <begin position="161"/>
        <end position="180"/>
    </location>
</feature>
<feature type="region of interest" description="Disordered" evidence="5">
    <location>
        <begin position="638"/>
        <end position="775"/>
    </location>
</feature>
<evidence type="ECO:0000256" key="2">
    <source>
        <dbReference type="ARBA" id="ARBA00022771"/>
    </source>
</evidence>
<dbReference type="GO" id="GO:0008270">
    <property type="term" value="F:zinc ion binding"/>
    <property type="evidence" value="ECO:0007669"/>
    <property type="project" value="UniProtKB-KW"/>
</dbReference>
<dbReference type="SUPFAM" id="SSF57667">
    <property type="entry name" value="beta-beta-alpha zinc fingers"/>
    <property type="match status" value="1"/>
</dbReference>
<feature type="compositionally biased region" description="Low complexity" evidence="5">
    <location>
        <begin position="746"/>
        <end position="775"/>
    </location>
</feature>
<organism evidence="7 8">
    <name type="scientific">Psilocybe cyanescens</name>
    <dbReference type="NCBI Taxonomy" id="93625"/>
    <lineage>
        <taxon>Eukaryota</taxon>
        <taxon>Fungi</taxon>
        <taxon>Dikarya</taxon>
        <taxon>Basidiomycota</taxon>
        <taxon>Agaricomycotina</taxon>
        <taxon>Agaricomycetes</taxon>
        <taxon>Agaricomycetidae</taxon>
        <taxon>Agaricales</taxon>
        <taxon>Agaricineae</taxon>
        <taxon>Strophariaceae</taxon>
        <taxon>Psilocybe</taxon>
    </lineage>
</organism>
<keyword evidence="8" id="KW-1185">Reference proteome</keyword>
<feature type="region of interest" description="Disordered" evidence="5">
    <location>
        <begin position="1"/>
        <end position="53"/>
    </location>
</feature>
<dbReference type="GO" id="GO:0000981">
    <property type="term" value="F:DNA-binding transcription factor activity, RNA polymerase II-specific"/>
    <property type="evidence" value="ECO:0007669"/>
    <property type="project" value="TreeGrafter"/>
</dbReference>
<evidence type="ECO:0000256" key="3">
    <source>
        <dbReference type="ARBA" id="ARBA00022833"/>
    </source>
</evidence>
<name>A0A409WWZ1_PSICY</name>
<keyword evidence="1" id="KW-0479">Metal-binding</keyword>
<evidence type="ECO:0000259" key="6">
    <source>
        <dbReference type="PROSITE" id="PS50157"/>
    </source>
</evidence>
<dbReference type="PROSITE" id="PS50157">
    <property type="entry name" value="ZINC_FINGER_C2H2_2"/>
    <property type="match status" value="2"/>
</dbReference>
<evidence type="ECO:0000256" key="1">
    <source>
        <dbReference type="ARBA" id="ARBA00022723"/>
    </source>
</evidence>
<feature type="compositionally biased region" description="Low complexity" evidence="5">
    <location>
        <begin position="271"/>
        <end position="301"/>
    </location>
</feature>
<dbReference type="OrthoDB" id="10018191at2759"/>
<feature type="compositionally biased region" description="Low complexity" evidence="5">
    <location>
        <begin position="224"/>
        <end position="236"/>
    </location>
</feature>
<keyword evidence="3" id="KW-0862">Zinc</keyword>
<dbReference type="PANTHER" id="PTHR23235:SF127">
    <property type="entry name" value="TRANSCRIPTION FACTOR, PUTATIVE (AFU_ORTHOLOGUE AFUA_3G09820)-RELATED"/>
    <property type="match status" value="1"/>
</dbReference>
<evidence type="ECO:0000256" key="5">
    <source>
        <dbReference type="SAM" id="MobiDB-lite"/>
    </source>
</evidence>
<feature type="region of interest" description="Disordered" evidence="5">
    <location>
        <begin position="805"/>
        <end position="930"/>
    </location>
</feature>
<keyword evidence="2 4" id="KW-0863">Zinc-finger</keyword>
<dbReference type="Proteomes" id="UP000283269">
    <property type="component" value="Unassembled WGS sequence"/>
</dbReference>
<proteinExistence type="predicted"/>
<feature type="compositionally biased region" description="Low complexity" evidence="5">
    <location>
        <begin position="474"/>
        <end position="502"/>
    </location>
</feature>
<dbReference type="AlphaFoldDB" id="A0A409WWZ1"/>
<gene>
    <name evidence="7" type="ORF">CVT25_005301</name>
</gene>
<evidence type="ECO:0000313" key="8">
    <source>
        <dbReference type="Proteomes" id="UP000283269"/>
    </source>
</evidence>
<dbReference type="PANTHER" id="PTHR23235">
    <property type="entry name" value="KRUEPPEL-LIKE TRANSCRIPTION FACTOR"/>
    <property type="match status" value="1"/>
</dbReference>
<dbReference type="FunFam" id="3.30.160.60:FF:002343">
    <property type="entry name" value="Zinc finger protein 33A"/>
    <property type="match status" value="1"/>
</dbReference>
<dbReference type="Gene3D" id="3.30.160.60">
    <property type="entry name" value="Classic Zinc Finger"/>
    <property type="match status" value="2"/>
</dbReference>
<evidence type="ECO:0000313" key="7">
    <source>
        <dbReference type="EMBL" id="PPQ83007.1"/>
    </source>
</evidence>
<dbReference type="InterPro" id="IPR036236">
    <property type="entry name" value="Znf_C2H2_sf"/>
</dbReference>
<dbReference type="STRING" id="93625.A0A409WWZ1"/>
<feature type="compositionally biased region" description="Gly residues" evidence="5">
    <location>
        <begin position="684"/>
        <end position="693"/>
    </location>
</feature>
<dbReference type="EMBL" id="NHYD01003062">
    <property type="protein sequence ID" value="PPQ83007.1"/>
    <property type="molecule type" value="Genomic_DNA"/>
</dbReference>
<reference evidence="7 8" key="1">
    <citation type="journal article" date="2018" name="Evol. Lett.">
        <title>Horizontal gene cluster transfer increased hallucinogenic mushroom diversity.</title>
        <authorList>
            <person name="Reynolds H.T."/>
            <person name="Vijayakumar V."/>
            <person name="Gluck-Thaler E."/>
            <person name="Korotkin H.B."/>
            <person name="Matheny P.B."/>
            <person name="Slot J.C."/>
        </authorList>
    </citation>
    <scope>NUCLEOTIDE SEQUENCE [LARGE SCALE GENOMIC DNA]</scope>
    <source>
        <strain evidence="7 8">2631</strain>
    </source>
</reference>
<feature type="compositionally biased region" description="Gly residues" evidence="5">
    <location>
        <begin position="723"/>
        <end position="733"/>
    </location>
</feature>
<feature type="region of interest" description="Disordered" evidence="5">
    <location>
        <begin position="407"/>
        <end position="538"/>
    </location>
</feature>
<feature type="region of interest" description="Disordered" evidence="5">
    <location>
        <begin position="223"/>
        <end position="253"/>
    </location>
</feature>
<feature type="region of interest" description="Disordered" evidence="5">
    <location>
        <begin position="271"/>
        <end position="319"/>
    </location>
</feature>
<dbReference type="InParanoid" id="A0A409WWZ1"/>
<feature type="compositionally biased region" description="Low complexity" evidence="5">
    <location>
        <begin position="713"/>
        <end position="722"/>
    </location>
</feature>
<dbReference type="Pfam" id="PF00096">
    <property type="entry name" value="zf-C2H2"/>
    <property type="match status" value="1"/>
</dbReference>